<keyword evidence="3" id="KW-0805">Transcription regulation</keyword>
<evidence type="ECO:0000256" key="5">
    <source>
        <dbReference type="ARBA" id="ARBA00023159"/>
    </source>
</evidence>
<dbReference type="InterPro" id="IPR036390">
    <property type="entry name" value="WH_DNA-bd_sf"/>
</dbReference>
<keyword evidence="13" id="KW-1185">Reference proteome</keyword>
<keyword evidence="2" id="KW-0970">Cilium biogenesis/degradation</keyword>
<evidence type="ECO:0000256" key="3">
    <source>
        <dbReference type="ARBA" id="ARBA00023015"/>
    </source>
</evidence>
<reference evidence="12" key="2">
    <citation type="submission" date="2015-02" db="UniProtKB">
        <authorList>
            <consortium name="EnsemblMetazoa"/>
        </authorList>
    </citation>
    <scope>IDENTIFICATION</scope>
</reference>
<dbReference type="CDD" id="cd20023">
    <property type="entry name" value="FH_FOXJ1"/>
    <property type="match status" value="1"/>
</dbReference>
<dbReference type="SUPFAM" id="SSF46785">
    <property type="entry name" value="Winged helix' DNA-binding domain"/>
    <property type="match status" value="1"/>
</dbReference>
<evidence type="ECO:0000313" key="13">
    <source>
        <dbReference type="Proteomes" id="UP000014500"/>
    </source>
</evidence>
<evidence type="ECO:0000256" key="4">
    <source>
        <dbReference type="ARBA" id="ARBA00023125"/>
    </source>
</evidence>
<dbReference type="GO" id="GO:0000978">
    <property type="term" value="F:RNA polymerase II cis-regulatory region sequence-specific DNA binding"/>
    <property type="evidence" value="ECO:0007669"/>
    <property type="project" value="TreeGrafter"/>
</dbReference>
<dbReference type="InterPro" id="IPR018122">
    <property type="entry name" value="TF_fork_head_CS_1"/>
</dbReference>
<dbReference type="eggNOG" id="KOG2294">
    <property type="taxonomic scope" value="Eukaryota"/>
</dbReference>
<feature type="region of interest" description="Disordered" evidence="10">
    <location>
        <begin position="32"/>
        <end position="72"/>
    </location>
</feature>
<keyword evidence="6" id="KW-0804">Transcription</keyword>
<proteinExistence type="inferred from homology"/>
<dbReference type="PhylomeDB" id="T1J1S6"/>
<dbReference type="EMBL" id="JH431789">
    <property type="status" value="NOT_ANNOTATED_CDS"/>
    <property type="molecule type" value="Genomic_DNA"/>
</dbReference>
<evidence type="ECO:0000256" key="6">
    <source>
        <dbReference type="ARBA" id="ARBA00023163"/>
    </source>
</evidence>
<dbReference type="InterPro" id="IPR030456">
    <property type="entry name" value="TF_fork_head_CS_2"/>
</dbReference>
<dbReference type="HOGENOM" id="CLU_842842_0_0_1"/>
<evidence type="ECO:0000256" key="8">
    <source>
        <dbReference type="ARBA" id="ARBA00034770"/>
    </source>
</evidence>
<evidence type="ECO:0000313" key="12">
    <source>
        <dbReference type="EnsemblMetazoa" id="SMAR007498-PA"/>
    </source>
</evidence>
<dbReference type="InterPro" id="IPR047512">
    <property type="entry name" value="FH_FOXJ1"/>
</dbReference>
<keyword evidence="4 9" id="KW-0238">DNA-binding</keyword>
<evidence type="ECO:0000259" key="11">
    <source>
        <dbReference type="PROSITE" id="PS50039"/>
    </source>
</evidence>
<keyword evidence="7 9" id="KW-0539">Nucleus</keyword>
<dbReference type="Gene3D" id="1.10.10.10">
    <property type="entry name" value="Winged helix-like DNA-binding domain superfamily/Winged helix DNA-binding domain"/>
    <property type="match status" value="1"/>
</dbReference>
<accession>T1J1S6</accession>
<dbReference type="GO" id="GO:0005634">
    <property type="term" value="C:nucleus"/>
    <property type="evidence" value="ECO:0007669"/>
    <property type="project" value="UniProtKB-SubCell"/>
</dbReference>
<protein>
    <recommendedName>
        <fullName evidence="11">Fork-head domain-containing protein</fullName>
    </recommendedName>
</protein>
<feature type="domain" description="Fork-head" evidence="11">
    <location>
        <begin position="75"/>
        <end position="168"/>
    </location>
</feature>
<dbReference type="Pfam" id="PF00250">
    <property type="entry name" value="Forkhead"/>
    <property type="match status" value="1"/>
</dbReference>
<comment type="subcellular location">
    <subcellularLocation>
        <location evidence="1 9">Nucleus</location>
    </subcellularLocation>
</comment>
<evidence type="ECO:0000256" key="1">
    <source>
        <dbReference type="ARBA" id="ARBA00004123"/>
    </source>
</evidence>
<dbReference type="PROSITE" id="PS00658">
    <property type="entry name" value="FORK_HEAD_2"/>
    <property type="match status" value="1"/>
</dbReference>
<evidence type="ECO:0000256" key="2">
    <source>
        <dbReference type="ARBA" id="ARBA00022794"/>
    </source>
</evidence>
<dbReference type="InterPro" id="IPR047513">
    <property type="entry name" value="FOXJ1"/>
</dbReference>
<dbReference type="Proteomes" id="UP000014500">
    <property type="component" value="Unassembled WGS sequence"/>
</dbReference>
<comment type="similarity">
    <text evidence="8">Belongs to the FOXJ1 family.</text>
</comment>
<dbReference type="PROSITE" id="PS50039">
    <property type="entry name" value="FORK_HEAD_3"/>
    <property type="match status" value="1"/>
</dbReference>
<dbReference type="FunFam" id="1.10.10.10:FF:000030">
    <property type="entry name" value="Forkhead box protein K2"/>
    <property type="match status" value="1"/>
</dbReference>
<dbReference type="PANTHER" id="PTHR46805:SF4">
    <property type="entry name" value="FORKHEAD BOX PROTEIN J1.2"/>
    <property type="match status" value="1"/>
</dbReference>
<dbReference type="PRINTS" id="PR00053">
    <property type="entry name" value="FORKHEAD"/>
</dbReference>
<dbReference type="SMART" id="SM00339">
    <property type="entry name" value="FH"/>
    <property type="match status" value="1"/>
</dbReference>
<dbReference type="AlphaFoldDB" id="T1J1S6"/>
<dbReference type="InterPro" id="IPR036388">
    <property type="entry name" value="WH-like_DNA-bd_sf"/>
</dbReference>
<reference evidence="13" key="1">
    <citation type="submission" date="2011-05" db="EMBL/GenBank/DDBJ databases">
        <authorList>
            <person name="Richards S.R."/>
            <person name="Qu J."/>
            <person name="Jiang H."/>
            <person name="Jhangiani S.N."/>
            <person name="Agravi P."/>
            <person name="Goodspeed R."/>
            <person name="Gross S."/>
            <person name="Mandapat C."/>
            <person name="Jackson L."/>
            <person name="Mathew T."/>
            <person name="Pu L."/>
            <person name="Thornton R."/>
            <person name="Saada N."/>
            <person name="Wilczek-Boney K.B."/>
            <person name="Lee S."/>
            <person name="Kovar C."/>
            <person name="Wu Y."/>
            <person name="Scherer S.E."/>
            <person name="Worley K.C."/>
            <person name="Muzny D.M."/>
            <person name="Gibbs R."/>
        </authorList>
    </citation>
    <scope>NUCLEOTIDE SEQUENCE</scope>
    <source>
        <strain evidence="13">Brora</strain>
    </source>
</reference>
<evidence type="ECO:0000256" key="10">
    <source>
        <dbReference type="SAM" id="MobiDB-lite"/>
    </source>
</evidence>
<name>T1J1S6_STRMM</name>
<dbReference type="GO" id="GO:0000981">
    <property type="term" value="F:DNA-binding transcription factor activity, RNA polymerase II-specific"/>
    <property type="evidence" value="ECO:0007669"/>
    <property type="project" value="TreeGrafter"/>
</dbReference>
<organism evidence="12 13">
    <name type="scientific">Strigamia maritima</name>
    <name type="common">European centipede</name>
    <name type="synonym">Geophilus maritimus</name>
    <dbReference type="NCBI Taxonomy" id="126957"/>
    <lineage>
        <taxon>Eukaryota</taxon>
        <taxon>Metazoa</taxon>
        <taxon>Ecdysozoa</taxon>
        <taxon>Arthropoda</taxon>
        <taxon>Myriapoda</taxon>
        <taxon>Chilopoda</taxon>
        <taxon>Pleurostigmophora</taxon>
        <taxon>Geophilomorpha</taxon>
        <taxon>Linotaeniidae</taxon>
        <taxon>Strigamia</taxon>
    </lineage>
</organism>
<dbReference type="EnsemblMetazoa" id="SMAR007498-RA">
    <property type="protein sequence ID" value="SMAR007498-PA"/>
    <property type="gene ID" value="SMAR007498"/>
</dbReference>
<evidence type="ECO:0000256" key="7">
    <source>
        <dbReference type="ARBA" id="ARBA00023242"/>
    </source>
</evidence>
<dbReference type="PROSITE" id="PS00657">
    <property type="entry name" value="FORK_HEAD_1"/>
    <property type="match status" value="1"/>
</dbReference>
<evidence type="ECO:0000256" key="9">
    <source>
        <dbReference type="PROSITE-ProRule" id="PRU00089"/>
    </source>
</evidence>
<sequence>MLNKQETRNRVQDDSLTNLNWLHSLNIMGALATSAPPTPPASPSPANTAQDGAKKRQRPQPPPDDIDYRTNGDVKPPYSYASLICMAMNANANKMTLSSIYKWIRDNFLYYRKAEPSWQNSIRHNLSLNKCFVKVARSKDEPGKGGFWRLDPAYADALVDGVFKKRRINGANQHKRPRREQALDRLPVAILTPSNAAQAPPLPPLHAVVAPPRSAGDPLELKGDFCWNALLSEDEVDAAYRNLAAEEEDALFNEPQVPDLTVHGTHIPTPEWWRLTGVGDASHVIAPSLIGIANDLSVGAWADVDSKHTLESTLDLEGLMDLDDVHIYSN</sequence>
<dbReference type="STRING" id="126957.T1J1S6"/>
<dbReference type="PANTHER" id="PTHR46805">
    <property type="entry name" value="FORKHEAD BOX PROTEIN J1"/>
    <property type="match status" value="1"/>
</dbReference>
<dbReference type="GO" id="GO:0030030">
    <property type="term" value="P:cell projection organization"/>
    <property type="evidence" value="ECO:0007669"/>
    <property type="project" value="UniProtKB-KW"/>
</dbReference>
<keyword evidence="5" id="KW-0010">Activator</keyword>
<dbReference type="InterPro" id="IPR001766">
    <property type="entry name" value="Fork_head_dom"/>
</dbReference>
<feature type="DNA-binding region" description="Fork-head" evidence="9">
    <location>
        <begin position="75"/>
        <end position="168"/>
    </location>
</feature>